<comment type="caution">
    <text evidence="13">The sequence shown here is derived from an EMBL/GenBank/DDBJ whole genome shotgun (WGS) entry which is preliminary data.</text>
</comment>
<evidence type="ECO:0000256" key="8">
    <source>
        <dbReference type="NCBIfam" id="TIGR00440"/>
    </source>
</evidence>
<dbReference type="InterPro" id="IPR014729">
    <property type="entry name" value="Rossmann-like_a/b/a_fold"/>
</dbReference>
<dbReference type="GO" id="GO:0004819">
    <property type="term" value="F:glutamine-tRNA ligase activity"/>
    <property type="evidence" value="ECO:0007669"/>
    <property type="project" value="UniProtKB-UniRule"/>
</dbReference>
<comment type="similarity">
    <text evidence="1 9">Belongs to the class-I aminoacyl-tRNA synthetase family.</text>
</comment>
<dbReference type="NCBIfam" id="TIGR00440">
    <property type="entry name" value="glnS"/>
    <property type="match status" value="1"/>
</dbReference>
<dbReference type="Proteomes" id="UP000321903">
    <property type="component" value="Unassembled WGS sequence"/>
</dbReference>
<dbReference type="AlphaFoldDB" id="A0A5C7A4B3"/>
<evidence type="ECO:0000256" key="4">
    <source>
        <dbReference type="ARBA" id="ARBA00022741"/>
    </source>
</evidence>
<dbReference type="InterPro" id="IPR000924">
    <property type="entry name" value="Glu/Gln-tRNA-synth"/>
</dbReference>
<dbReference type="InterPro" id="IPR020056">
    <property type="entry name" value="Rbsml_bL25/Gln-tRNA_synth_N"/>
</dbReference>
<protein>
    <recommendedName>
        <fullName evidence="8">Glutamine--tRNA ligase</fullName>
        <ecNumber evidence="8">6.1.1.18</ecNumber>
    </recommendedName>
</protein>
<feature type="domain" description="tRNA synthetases class I (E and Q) anti-codon binding" evidence="12">
    <location>
        <begin position="483"/>
        <end position="555"/>
    </location>
</feature>
<dbReference type="GO" id="GO:0006425">
    <property type="term" value="P:glutaminyl-tRNA aminoacylation"/>
    <property type="evidence" value="ECO:0007669"/>
    <property type="project" value="UniProtKB-UniRule"/>
</dbReference>
<dbReference type="GO" id="GO:0005524">
    <property type="term" value="F:ATP binding"/>
    <property type="evidence" value="ECO:0007669"/>
    <property type="project" value="UniProtKB-KW"/>
</dbReference>
<feature type="domain" description="Glutamyl/glutaminyl-tRNA synthetase class Ib catalytic" evidence="10">
    <location>
        <begin position="34"/>
        <end position="342"/>
    </location>
</feature>
<dbReference type="GO" id="GO:0005829">
    <property type="term" value="C:cytosol"/>
    <property type="evidence" value="ECO:0007669"/>
    <property type="project" value="TreeGrafter"/>
</dbReference>
<keyword evidence="6 9" id="KW-0648">Protein biosynthesis</keyword>
<evidence type="ECO:0000259" key="10">
    <source>
        <dbReference type="Pfam" id="PF00749"/>
    </source>
</evidence>
<name>A0A5C7A4B3_9GAMM</name>
<dbReference type="RefSeq" id="WP_147221087.1">
    <property type="nucleotide sequence ID" value="NZ_CAJGYY010000001.1"/>
</dbReference>
<dbReference type="CDD" id="cd00807">
    <property type="entry name" value="GlnRS_core"/>
    <property type="match status" value="1"/>
</dbReference>
<dbReference type="InterPro" id="IPR049437">
    <property type="entry name" value="tRNA-synt_1c_C2"/>
</dbReference>
<dbReference type="InterPro" id="IPR020059">
    <property type="entry name" value="Glu/Gln-tRNA-synth_Ib_codon-bd"/>
</dbReference>
<dbReference type="FunFam" id="3.90.800.10:FF:000001">
    <property type="entry name" value="Glutamine--tRNA ligase"/>
    <property type="match status" value="1"/>
</dbReference>
<dbReference type="Gene3D" id="2.40.240.10">
    <property type="entry name" value="Ribosomal Protein L25, Chain P"/>
    <property type="match status" value="2"/>
</dbReference>
<feature type="domain" description="Glutamyl/glutaminyl-tRNA synthetase class Ib anti-codon binding" evidence="11">
    <location>
        <begin position="349"/>
        <end position="467"/>
    </location>
</feature>
<dbReference type="PANTHER" id="PTHR43097">
    <property type="entry name" value="GLUTAMINE-TRNA LIGASE"/>
    <property type="match status" value="1"/>
</dbReference>
<dbReference type="PRINTS" id="PR00987">
    <property type="entry name" value="TRNASYNTHGLU"/>
</dbReference>
<dbReference type="Gene3D" id="3.40.50.620">
    <property type="entry name" value="HUPs"/>
    <property type="match status" value="1"/>
</dbReference>
<dbReference type="InterPro" id="IPR020058">
    <property type="entry name" value="Glu/Gln-tRNA-synth_Ib_cat-dom"/>
</dbReference>
<dbReference type="InterPro" id="IPR050132">
    <property type="entry name" value="Gln/Glu-tRNA_Ligase"/>
</dbReference>
<evidence type="ECO:0000256" key="9">
    <source>
        <dbReference type="RuleBase" id="RU363037"/>
    </source>
</evidence>
<dbReference type="PANTHER" id="PTHR43097:SF5">
    <property type="entry name" value="GLUTAMATE--TRNA LIGASE"/>
    <property type="match status" value="1"/>
</dbReference>
<dbReference type="NCBIfam" id="NF011291">
    <property type="entry name" value="PRK14703.1"/>
    <property type="match status" value="1"/>
</dbReference>
<dbReference type="OrthoDB" id="9801560at2"/>
<keyword evidence="3 9" id="KW-0436">Ligase</keyword>
<dbReference type="FunFam" id="1.10.1160.10:FF:000001">
    <property type="entry name" value="Glutamine--tRNA ligase"/>
    <property type="match status" value="1"/>
</dbReference>
<dbReference type="Pfam" id="PF20974">
    <property type="entry name" value="tRNA-synt_1c_C2"/>
    <property type="match status" value="1"/>
</dbReference>
<organism evidence="13 14">
    <name type="scientific">Psychrobacter frigidicola</name>
    <dbReference type="NCBI Taxonomy" id="45611"/>
    <lineage>
        <taxon>Bacteria</taxon>
        <taxon>Pseudomonadati</taxon>
        <taxon>Pseudomonadota</taxon>
        <taxon>Gammaproteobacteria</taxon>
        <taxon>Moraxellales</taxon>
        <taxon>Moraxellaceae</taxon>
        <taxon>Psychrobacter</taxon>
    </lineage>
</organism>
<evidence type="ECO:0000256" key="2">
    <source>
        <dbReference type="ARBA" id="ARBA00022490"/>
    </source>
</evidence>
<dbReference type="InterPro" id="IPR011035">
    <property type="entry name" value="Ribosomal_bL25/Gln-tRNA_synth"/>
</dbReference>
<evidence type="ECO:0000259" key="12">
    <source>
        <dbReference type="Pfam" id="PF20974"/>
    </source>
</evidence>
<keyword evidence="7 9" id="KW-0030">Aminoacyl-tRNA synthetase</keyword>
<evidence type="ECO:0000259" key="11">
    <source>
        <dbReference type="Pfam" id="PF03950"/>
    </source>
</evidence>
<proteinExistence type="inferred from homology"/>
<evidence type="ECO:0000313" key="14">
    <source>
        <dbReference type="Proteomes" id="UP000321903"/>
    </source>
</evidence>
<reference evidence="13 14" key="1">
    <citation type="submission" date="2019-08" db="EMBL/GenBank/DDBJ databases">
        <title>Genome sequence of Psychrobacter frigidicola ACAM304 (type strain).</title>
        <authorList>
            <person name="Bowman J.P."/>
        </authorList>
    </citation>
    <scope>NUCLEOTIDE SEQUENCE [LARGE SCALE GENOMIC DNA]</scope>
    <source>
        <strain evidence="13 14">ACAM 304</strain>
    </source>
</reference>
<accession>A0A5C7A4B3</accession>
<evidence type="ECO:0000256" key="1">
    <source>
        <dbReference type="ARBA" id="ARBA00005594"/>
    </source>
</evidence>
<dbReference type="SUPFAM" id="SSF50715">
    <property type="entry name" value="Ribosomal protein L25-like"/>
    <property type="match status" value="1"/>
</dbReference>
<keyword evidence="14" id="KW-1185">Reference proteome</keyword>
<evidence type="ECO:0000256" key="7">
    <source>
        <dbReference type="ARBA" id="ARBA00023146"/>
    </source>
</evidence>
<dbReference type="Pfam" id="PF00749">
    <property type="entry name" value="tRNA-synt_1c"/>
    <property type="match status" value="1"/>
</dbReference>
<evidence type="ECO:0000256" key="6">
    <source>
        <dbReference type="ARBA" id="ARBA00022917"/>
    </source>
</evidence>
<gene>
    <name evidence="13" type="ORF">ES754_00550</name>
</gene>
<sequence length="579" mass="65822">MSDNSSNIEQKVEQKNDFIRNMIREDVKAQKYKQIVTRFPPEPNGYLHLGHVKSICLNFGVAEEFDGICHLRYDDTNPTAEKQDYIDNIKKDVHWLGFEWAGEALHASSYFDQLYTWAVQLIEQGEAYVDMQTPEQIKDNRGSYKEAGTASPQRDASVADNLQLFADMKNGKYAEGKAVLRAKIDMADPNMNMRDPIIYRVMHQEHHQTGDKWCIYPMYDYAHPLSDAIEGITHSLCTLEFEDHRPFYDWIVNKIGFEQPPHQYEFSRLNVDHTLTSKRKLKQLVDEGIVDGWDDPRMPTVAGMRRRGYTPEGLRDFCHRVGVAKADGVVDMRLLEFSIRQSLDDTTARGMAVLKPLKVTITNFSEAVSSWESQKADSVTARWDDTAQTLWLTQPNHPNVDMGEREIPFTETLYIDQGDYEIEPPADYKRLSPEKPEIRLRNTYVLAVSEHVLNDAGNVIELKATIDPATLGNNPEGRKVKGVIHWVSASQGVPATVRLYESLFSVEDPSSVSDVHAALNPNSLTELSAVVEPSLANANAGTRFQFEREGYFIADEIEHSSEKPVFNQIVSLRDSYKPA</sequence>
<keyword evidence="2" id="KW-0963">Cytoplasm</keyword>
<evidence type="ECO:0000256" key="3">
    <source>
        <dbReference type="ARBA" id="ARBA00022598"/>
    </source>
</evidence>
<dbReference type="SUPFAM" id="SSF52374">
    <property type="entry name" value="Nucleotidylyl transferase"/>
    <property type="match status" value="1"/>
</dbReference>
<dbReference type="FunFam" id="3.40.50.620:FF:000037">
    <property type="entry name" value="Glutamine--tRNA ligase cytoplasmic"/>
    <property type="match status" value="1"/>
</dbReference>
<dbReference type="EMBL" id="VORZ01000001">
    <property type="protein sequence ID" value="TXD97515.1"/>
    <property type="molecule type" value="Genomic_DNA"/>
</dbReference>
<dbReference type="EC" id="6.1.1.18" evidence="8"/>
<evidence type="ECO:0000256" key="5">
    <source>
        <dbReference type="ARBA" id="ARBA00022840"/>
    </source>
</evidence>
<dbReference type="Pfam" id="PF03950">
    <property type="entry name" value="tRNA-synt_1c_C"/>
    <property type="match status" value="1"/>
</dbReference>
<keyword evidence="5 9" id="KW-0067">ATP-binding</keyword>
<dbReference type="InterPro" id="IPR004514">
    <property type="entry name" value="Gln-tRNA-synth"/>
</dbReference>
<keyword evidence="4 9" id="KW-0547">Nucleotide-binding</keyword>
<evidence type="ECO:0000313" key="13">
    <source>
        <dbReference type="EMBL" id="TXD97515.1"/>
    </source>
</evidence>